<feature type="domain" description="RNA polymerase sigma-70 region 4" evidence="8">
    <location>
        <begin position="144"/>
        <end position="184"/>
    </location>
</feature>
<dbReference type="InterPro" id="IPR000838">
    <property type="entry name" value="RNA_pol_sigma70_ECF_CS"/>
</dbReference>
<dbReference type="Gene3D" id="1.10.1740.10">
    <property type="match status" value="1"/>
</dbReference>
<dbReference type="NCBIfam" id="TIGR02937">
    <property type="entry name" value="sigma70-ECF"/>
    <property type="match status" value="1"/>
</dbReference>
<sequence length="195" mass="21643">MDDDVEVEAVAPAEAVDSHLAARLVAGDRDALAEMYRRWSSLVHTIALRSLANTADAEDVTQQVFVAAWSGRHTLRPDRGSPAAWLVGITKHRIADLHAQRARRARDLHAVATAAVVAPAVTVEDWADRLLLVHELERMGDPRAAILRLAFLEDQTHEQIADRLAMPLGTVKSHVRRGLLELRNRLKEVERVPSD</sequence>
<dbReference type="Gene3D" id="1.10.10.10">
    <property type="entry name" value="Winged helix-like DNA-binding domain superfamily/Winged helix DNA-binding domain"/>
    <property type="match status" value="1"/>
</dbReference>
<evidence type="ECO:0000313" key="10">
    <source>
        <dbReference type="Proteomes" id="UP000019494"/>
    </source>
</evidence>
<dbReference type="GO" id="GO:0016987">
    <property type="term" value="F:sigma factor activity"/>
    <property type="evidence" value="ECO:0007669"/>
    <property type="project" value="UniProtKB-KW"/>
</dbReference>
<evidence type="ECO:0000259" key="7">
    <source>
        <dbReference type="Pfam" id="PF04542"/>
    </source>
</evidence>
<gene>
    <name evidence="9" type="ORF">N864_04605</name>
</gene>
<keyword evidence="2 6" id="KW-0805">Transcription regulation</keyword>
<keyword evidence="10" id="KW-1185">Reference proteome</keyword>
<dbReference type="PANTHER" id="PTHR43133">
    <property type="entry name" value="RNA POLYMERASE ECF-TYPE SIGMA FACTO"/>
    <property type="match status" value="1"/>
</dbReference>
<feature type="domain" description="RNA polymerase sigma-70 region 2" evidence="7">
    <location>
        <begin position="35"/>
        <end position="103"/>
    </location>
</feature>
<evidence type="ECO:0000259" key="8">
    <source>
        <dbReference type="Pfam" id="PF04545"/>
    </source>
</evidence>
<dbReference type="Proteomes" id="UP000019494">
    <property type="component" value="Unassembled WGS sequence"/>
</dbReference>
<dbReference type="SUPFAM" id="SSF88946">
    <property type="entry name" value="Sigma2 domain of RNA polymerase sigma factors"/>
    <property type="match status" value="1"/>
</dbReference>
<dbReference type="Pfam" id="PF04545">
    <property type="entry name" value="Sigma70_r4"/>
    <property type="match status" value="1"/>
</dbReference>
<dbReference type="InterPro" id="IPR036388">
    <property type="entry name" value="WH-like_DNA-bd_sf"/>
</dbReference>
<comment type="caution">
    <text evidence="9">The sequence shown here is derived from an EMBL/GenBank/DDBJ whole genome shotgun (WGS) entry which is preliminary data.</text>
</comment>
<dbReference type="InterPro" id="IPR013325">
    <property type="entry name" value="RNA_pol_sigma_r2"/>
</dbReference>
<dbReference type="GO" id="GO:0003677">
    <property type="term" value="F:DNA binding"/>
    <property type="evidence" value="ECO:0007669"/>
    <property type="project" value="UniProtKB-KW"/>
</dbReference>
<evidence type="ECO:0000256" key="4">
    <source>
        <dbReference type="ARBA" id="ARBA00023125"/>
    </source>
</evidence>
<dbReference type="PATRIC" id="fig|584657.3.peg.3105"/>
<evidence type="ECO:0000313" key="9">
    <source>
        <dbReference type="EMBL" id="EWT05010.1"/>
    </source>
</evidence>
<keyword evidence="5 6" id="KW-0804">Transcription</keyword>
<name>W9GG51_9MICO</name>
<dbReference type="InterPro" id="IPR007627">
    <property type="entry name" value="RNA_pol_sigma70_r2"/>
</dbReference>
<dbReference type="InterPro" id="IPR014284">
    <property type="entry name" value="RNA_pol_sigma-70_dom"/>
</dbReference>
<proteinExistence type="inferred from homology"/>
<dbReference type="InterPro" id="IPR013324">
    <property type="entry name" value="RNA_pol_sigma_r3/r4-like"/>
</dbReference>
<comment type="similarity">
    <text evidence="1 6">Belongs to the sigma-70 factor family. ECF subfamily.</text>
</comment>
<dbReference type="PANTHER" id="PTHR43133:SF62">
    <property type="entry name" value="RNA POLYMERASE SIGMA FACTOR SIGZ"/>
    <property type="match status" value="1"/>
</dbReference>
<dbReference type="InterPro" id="IPR007630">
    <property type="entry name" value="RNA_pol_sigma70_r4"/>
</dbReference>
<dbReference type="EMBL" id="AWQS01000157">
    <property type="protein sequence ID" value="EWT05010.1"/>
    <property type="molecule type" value="Genomic_DNA"/>
</dbReference>
<keyword evidence="3 6" id="KW-0731">Sigma factor</keyword>
<evidence type="ECO:0000256" key="2">
    <source>
        <dbReference type="ARBA" id="ARBA00023015"/>
    </source>
</evidence>
<organism evidence="9 10">
    <name type="scientific">Intrasporangium chromatireducens Q5-1</name>
    <dbReference type="NCBI Taxonomy" id="584657"/>
    <lineage>
        <taxon>Bacteria</taxon>
        <taxon>Bacillati</taxon>
        <taxon>Actinomycetota</taxon>
        <taxon>Actinomycetes</taxon>
        <taxon>Micrococcales</taxon>
        <taxon>Intrasporangiaceae</taxon>
        <taxon>Intrasporangium</taxon>
    </lineage>
</organism>
<dbReference type="AlphaFoldDB" id="W9GG51"/>
<evidence type="ECO:0000256" key="5">
    <source>
        <dbReference type="ARBA" id="ARBA00023163"/>
    </source>
</evidence>
<dbReference type="Pfam" id="PF04542">
    <property type="entry name" value="Sigma70_r2"/>
    <property type="match status" value="1"/>
</dbReference>
<protein>
    <recommendedName>
        <fullName evidence="6">RNA polymerase sigma factor</fullName>
    </recommendedName>
</protein>
<dbReference type="InterPro" id="IPR039425">
    <property type="entry name" value="RNA_pol_sigma-70-like"/>
</dbReference>
<evidence type="ECO:0000256" key="6">
    <source>
        <dbReference type="RuleBase" id="RU000716"/>
    </source>
</evidence>
<dbReference type="PROSITE" id="PS01063">
    <property type="entry name" value="SIGMA70_ECF"/>
    <property type="match status" value="1"/>
</dbReference>
<dbReference type="GO" id="GO:0006352">
    <property type="term" value="P:DNA-templated transcription initiation"/>
    <property type="evidence" value="ECO:0007669"/>
    <property type="project" value="InterPro"/>
</dbReference>
<reference evidence="10" key="1">
    <citation type="submission" date="2013-08" db="EMBL/GenBank/DDBJ databases">
        <title>Intrasporangium oryzae NRRL B-24470.</title>
        <authorList>
            <person name="Liu H."/>
            <person name="Wang G."/>
        </authorList>
    </citation>
    <scope>NUCLEOTIDE SEQUENCE [LARGE SCALE GENOMIC DNA]</scope>
    <source>
        <strain evidence="10">Q5-1</strain>
    </source>
</reference>
<evidence type="ECO:0000256" key="1">
    <source>
        <dbReference type="ARBA" id="ARBA00010641"/>
    </source>
</evidence>
<keyword evidence="4 6" id="KW-0238">DNA-binding</keyword>
<evidence type="ECO:0000256" key="3">
    <source>
        <dbReference type="ARBA" id="ARBA00023082"/>
    </source>
</evidence>
<accession>W9GG51</accession>
<dbReference type="SUPFAM" id="SSF88659">
    <property type="entry name" value="Sigma3 and sigma4 domains of RNA polymerase sigma factors"/>
    <property type="match status" value="1"/>
</dbReference>